<dbReference type="EMBL" id="BAABLX010000029">
    <property type="protein sequence ID" value="GAA4952049.1"/>
    <property type="molecule type" value="Genomic_DNA"/>
</dbReference>
<keyword evidence="6" id="KW-1185">Reference proteome</keyword>
<evidence type="ECO:0000313" key="6">
    <source>
        <dbReference type="Proteomes" id="UP001409585"/>
    </source>
</evidence>
<evidence type="ECO:0000313" key="5">
    <source>
        <dbReference type="EMBL" id="GAA4952049.1"/>
    </source>
</evidence>
<dbReference type="Proteomes" id="UP001409585">
    <property type="component" value="Unassembled WGS sequence"/>
</dbReference>
<organism evidence="5 6">
    <name type="scientific">Halioxenophilus aromaticivorans</name>
    <dbReference type="NCBI Taxonomy" id="1306992"/>
    <lineage>
        <taxon>Bacteria</taxon>
        <taxon>Pseudomonadati</taxon>
        <taxon>Pseudomonadota</taxon>
        <taxon>Gammaproteobacteria</taxon>
        <taxon>Alteromonadales</taxon>
        <taxon>Alteromonadaceae</taxon>
        <taxon>Halioxenophilus</taxon>
    </lineage>
</organism>
<comment type="caution">
    <text evidence="5">The sequence shown here is derived from an EMBL/GenBank/DDBJ whole genome shotgun (WGS) entry which is preliminary data.</text>
</comment>
<evidence type="ECO:0000256" key="1">
    <source>
        <dbReference type="ARBA" id="ARBA00023125"/>
    </source>
</evidence>
<name>A0AAV3U6Y5_9ALTE</name>
<feature type="DNA-binding region" description="H-T-H motif" evidence="2">
    <location>
        <begin position="43"/>
        <end position="62"/>
    </location>
</feature>
<evidence type="ECO:0000256" key="3">
    <source>
        <dbReference type="SAM" id="MobiDB-lite"/>
    </source>
</evidence>
<dbReference type="InterPro" id="IPR009057">
    <property type="entry name" value="Homeodomain-like_sf"/>
</dbReference>
<dbReference type="Gene3D" id="1.10.357.10">
    <property type="entry name" value="Tetracycline Repressor, domain 2"/>
    <property type="match status" value="1"/>
</dbReference>
<keyword evidence="1 2" id="KW-0238">DNA-binding</keyword>
<sequence length="253" mass="29095">MPNQHPPPKPRKAPKQSRSQHMVSAILDACLRILTDYGEEALTLTLLEKISGAGKGSIYQYFPNLEAIVAALYQRECHRMIDQDLLRLTAVDERCNNSLESLLETMITLSVKAHDRLRRLHSSFHERYSTYFDIGKMYGEDYGVIKFVEDIFVPLAHKEYPEATLESLRDATVFALHGMQSQYFTALAFYPNKIYEPHFSRYLVKTGLWILNESLMYKEEDTAIPSACDQRAPQPSKRENDNRKSENSVRGLT</sequence>
<dbReference type="PROSITE" id="PS50977">
    <property type="entry name" value="HTH_TETR_2"/>
    <property type="match status" value="1"/>
</dbReference>
<feature type="domain" description="HTH tetR-type" evidence="4">
    <location>
        <begin position="20"/>
        <end position="80"/>
    </location>
</feature>
<reference evidence="6" key="1">
    <citation type="journal article" date="2019" name="Int. J. Syst. Evol. Microbiol.">
        <title>The Global Catalogue of Microorganisms (GCM) 10K type strain sequencing project: providing services to taxonomists for standard genome sequencing and annotation.</title>
        <authorList>
            <consortium name="The Broad Institute Genomics Platform"/>
            <consortium name="The Broad Institute Genome Sequencing Center for Infectious Disease"/>
            <person name="Wu L."/>
            <person name="Ma J."/>
        </authorList>
    </citation>
    <scope>NUCLEOTIDE SEQUENCE [LARGE SCALE GENOMIC DNA]</scope>
    <source>
        <strain evidence="6">JCM 19134</strain>
    </source>
</reference>
<dbReference type="RefSeq" id="WP_345425661.1">
    <property type="nucleotide sequence ID" value="NZ_AP031496.1"/>
</dbReference>
<dbReference type="InterPro" id="IPR001647">
    <property type="entry name" value="HTH_TetR"/>
</dbReference>
<protein>
    <recommendedName>
        <fullName evidence="4">HTH tetR-type domain-containing protein</fullName>
    </recommendedName>
</protein>
<dbReference type="GO" id="GO:0003677">
    <property type="term" value="F:DNA binding"/>
    <property type="evidence" value="ECO:0007669"/>
    <property type="project" value="UniProtKB-UniRule"/>
</dbReference>
<proteinExistence type="predicted"/>
<feature type="region of interest" description="Disordered" evidence="3">
    <location>
        <begin position="226"/>
        <end position="253"/>
    </location>
</feature>
<evidence type="ECO:0000259" key="4">
    <source>
        <dbReference type="PROSITE" id="PS50977"/>
    </source>
</evidence>
<feature type="compositionally biased region" description="Basic and acidic residues" evidence="3">
    <location>
        <begin position="236"/>
        <end position="247"/>
    </location>
</feature>
<dbReference type="SUPFAM" id="SSF46689">
    <property type="entry name" value="Homeodomain-like"/>
    <property type="match status" value="1"/>
</dbReference>
<evidence type="ECO:0000256" key="2">
    <source>
        <dbReference type="PROSITE-ProRule" id="PRU00335"/>
    </source>
</evidence>
<dbReference type="AlphaFoldDB" id="A0AAV3U6Y5"/>
<gene>
    <name evidence="5" type="ORF">GCM10025791_35830</name>
</gene>
<accession>A0AAV3U6Y5</accession>
<dbReference type="Pfam" id="PF00440">
    <property type="entry name" value="TetR_N"/>
    <property type="match status" value="1"/>
</dbReference>